<evidence type="ECO:0000313" key="2">
    <source>
        <dbReference type="EMBL" id="KAL1282870.1"/>
    </source>
</evidence>
<organism evidence="2 3">
    <name type="scientific">Cirrhinus molitorella</name>
    <name type="common">mud carp</name>
    <dbReference type="NCBI Taxonomy" id="172907"/>
    <lineage>
        <taxon>Eukaryota</taxon>
        <taxon>Metazoa</taxon>
        <taxon>Chordata</taxon>
        <taxon>Craniata</taxon>
        <taxon>Vertebrata</taxon>
        <taxon>Euteleostomi</taxon>
        <taxon>Actinopterygii</taxon>
        <taxon>Neopterygii</taxon>
        <taxon>Teleostei</taxon>
        <taxon>Ostariophysi</taxon>
        <taxon>Cypriniformes</taxon>
        <taxon>Cyprinidae</taxon>
        <taxon>Labeoninae</taxon>
        <taxon>Labeonini</taxon>
        <taxon>Cirrhinus</taxon>
    </lineage>
</organism>
<feature type="compositionally biased region" description="Basic and acidic residues" evidence="1">
    <location>
        <begin position="129"/>
        <end position="139"/>
    </location>
</feature>
<keyword evidence="3" id="KW-1185">Reference proteome</keyword>
<gene>
    <name evidence="2" type="ORF">QQF64_001673</name>
</gene>
<comment type="caution">
    <text evidence="2">The sequence shown here is derived from an EMBL/GenBank/DDBJ whole genome shotgun (WGS) entry which is preliminary data.</text>
</comment>
<sequence>MACLASALQRSSPGLFLSPLLLPREQSHFTCNRSRISNRLQNRPKGFLKHFLGLLLTDCILFLEMDLWISKCILTLAAMLLAFLQPLLTQNAHVRICLHLHHLCLGHPICQSRIPSSVPTQRNGGGAKELAERQREGRSMRWKSPVITDEVYRRHCQNPPRSLTHAA</sequence>
<dbReference type="Proteomes" id="UP001558613">
    <property type="component" value="Unassembled WGS sequence"/>
</dbReference>
<dbReference type="EMBL" id="JAYMGO010000001">
    <property type="protein sequence ID" value="KAL1282870.1"/>
    <property type="molecule type" value="Genomic_DNA"/>
</dbReference>
<evidence type="ECO:0000313" key="3">
    <source>
        <dbReference type="Proteomes" id="UP001558613"/>
    </source>
</evidence>
<proteinExistence type="predicted"/>
<accession>A0ABR3P0R9</accession>
<reference evidence="2 3" key="1">
    <citation type="submission" date="2023-09" db="EMBL/GenBank/DDBJ databases">
        <authorList>
            <person name="Wang M."/>
        </authorList>
    </citation>
    <scope>NUCLEOTIDE SEQUENCE [LARGE SCALE GENOMIC DNA]</scope>
    <source>
        <strain evidence="2">GT-2023</strain>
        <tissue evidence="2">Liver</tissue>
    </source>
</reference>
<protein>
    <submittedName>
        <fullName evidence="2">Uncharacterized protein</fullName>
    </submittedName>
</protein>
<name>A0ABR3P0R9_9TELE</name>
<feature type="region of interest" description="Disordered" evidence="1">
    <location>
        <begin position="116"/>
        <end position="139"/>
    </location>
</feature>
<evidence type="ECO:0000256" key="1">
    <source>
        <dbReference type="SAM" id="MobiDB-lite"/>
    </source>
</evidence>